<dbReference type="GO" id="GO:0008999">
    <property type="term" value="F:protein-N-terminal-alanine acetyltransferase activity"/>
    <property type="evidence" value="ECO:0007669"/>
    <property type="project" value="TreeGrafter"/>
</dbReference>
<proteinExistence type="predicted"/>
<dbReference type="Proteomes" id="UP000481043">
    <property type="component" value="Unassembled WGS sequence"/>
</dbReference>
<name>A0A6M0Q8K3_9BACI</name>
<keyword evidence="2" id="KW-0808">Transferase</keyword>
<dbReference type="PANTHER" id="PTHR43792:SF9">
    <property type="entry name" value="RIBOSOMAL-PROTEIN-ALANINE ACETYLTRANSFERASE"/>
    <property type="match status" value="1"/>
</dbReference>
<dbReference type="InterPro" id="IPR000182">
    <property type="entry name" value="GNAT_dom"/>
</dbReference>
<evidence type="ECO:0000313" key="3">
    <source>
        <dbReference type="Proteomes" id="UP000481043"/>
    </source>
</evidence>
<evidence type="ECO:0000313" key="2">
    <source>
        <dbReference type="EMBL" id="NEY72069.1"/>
    </source>
</evidence>
<protein>
    <submittedName>
        <fullName evidence="2">GNAT family N-acetyltransferase</fullName>
    </submittedName>
</protein>
<dbReference type="SUPFAM" id="SSF55729">
    <property type="entry name" value="Acyl-CoA N-acyltransferases (Nat)"/>
    <property type="match status" value="1"/>
</dbReference>
<dbReference type="EMBL" id="JAAIWM010000003">
    <property type="protein sequence ID" value="NEY72069.1"/>
    <property type="molecule type" value="Genomic_DNA"/>
</dbReference>
<comment type="caution">
    <text evidence="2">The sequence shown here is derived from an EMBL/GenBank/DDBJ whole genome shotgun (WGS) entry which is preliminary data.</text>
</comment>
<keyword evidence="3" id="KW-1185">Reference proteome</keyword>
<accession>A0A6M0Q8K3</accession>
<dbReference type="PANTHER" id="PTHR43792">
    <property type="entry name" value="GNAT FAMILY, PUTATIVE (AFU_ORTHOLOGUE AFUA_3G00765)-RELATED-RELATED"/>
    <property type="match status" value="1"/>
</dbReference>
<evidence type="ECO:0000259" key="1">
    <source>
        <dbReference type="PROSITE" id="PS51186"/>
    </source>
</evidence>
<reference evidence="2 3" key="1">
    <citation type="submission" date="2020-02" db="EMBL/GenBank/DDBJ databases">
        <title>Bacillus aquiflavi sp. nov., isolated from yellow water of strong flavor Chinese baijiu in Yibin region of China.</title>
        <authorList>
            <person name="Xie J."/>
        </authorList>
    </citation>
    <scope>NUCLEOTIDE SEQUENCE [LARGE SCALE GENOMIC DNA]</scope>
    <source>
        <strain evidence="2 3">SA4</strain>
    </source>
</reference>
<dbReference type="PROSITE" id="PS51186">
    <property type="entry name" value="GNAT"/>
    <property type="match status" value="1"/>
</dbReference>
<dbReference type="InterPro" id="IPR016181">
    <property type="entry name" value="Acyl_CoA_acyltransferase"/>
</dbReference>
<sequence length="194" mass="22594">MSKTLKKQEWFTAPPEIVTENYYIRGLSITDADRLFPILSDKETMKFITPHPVQTVADVKVNIQDNLRNFSLQKEIPWVIIHKESHELIGMFRFHKLNMWHQKTEMGVVIGKSHQHKGVMSEMLKHLLQFGFVTLGLNRIVGDIFAGNRGSEQLLLKYGFHKDGQIRQTDFDGEQFHDTVVYSLLKNEYLKEGH</sequence>
<feature type="domain" description="N-acetyltransferase" evidence="1">
    <location>
        <begin position="22"/>
        <end position="187"/>
    </location>
</feature>
<dbReference type="RefSeq" id="WP_163179543.1">
    <property type="nucleotide sequence ID" value="NZ_JAAIWM010000003.1"/>
</dbReference>
<dbReference type="Gene3D" id="3.40.630.30">
    <property type="match status" value="1"/>
</dbReference>
<gene>
    <name evidence="2" type="ORF">G4D63_10070</name>
</gene>
<dbReference type="AlphaFoldDB" id="A0A6M0Q8K3"/>
<dbReference type="InterPro" id="IPR051531">
    <property type="entry name" value="N-acetyltransferase"/>
</dbReference>
<dbReference type="GO" id="GO:0005737">
    <property type="term" value="C:cytoplasm"/>
    <property type="evidence" value="ECO:0007669"/>
    <property type="project" value="TreeGrafter"/>
</dbReference>
<organism evidence="2 3">
    <name type="scientific">Bacillus mesophilus</name>
    <dbReference type="NCBI Taxonomy" id="1808955"/>
    <lineage>
        <taxon>Bacteria</taxon>
        <taxon>Bacillati</taxon>
        <taxon>Bacillota</taxon>
        <taxon>Bacilli</taxon>
        <taxon>Bacillales</taxon>
        <taxon>Bacillaceae</taxon>
        <taxon>Bacillus</taxon>
    </lineage>
</organism>
<dbReference type="Pfam" id="PF13302">
    <property type="entry name" value="Acetyltransf_3"/>
    <property type="match status" value="1"/>
</dbReference>